<keyword evidence="2" id="KW-1185">Reference proteome</keyword>
<protein>
    <submittedName>
        <fullName evidence="1">Uncharacterized protein</fullName>
    </submittedName>
</protein>
<dbReference type="Proteomes" id="UP001165065">
    <property type="component" value="Unassembled WGS sequence"/>
</dbReference>
<proteinExistence type="predicted"/>
<feature type="non-terminal residue" evidence="1">
    <location>
        <position position="1"/>
    </location>
</feature>
<sequence>MDFTVIKGGRRGRGGRVNNGNNEALVRGSAKTNTVLRKSGPGAWMRVLFIVILVFTMEGTEAAFASAPTVVPSSLVAGAVGTATVSFTTGTDLPNDGKIVIEFPTSFAAVGSDTTSLTSGIDGTTTTAVNGKEVTITRTGGTTVDAGTTVQLAINAITNQKYAGASGAWVSFKTTRNDGTALDEATGGDLPATVTFTPSIFNGVTPTVTPASLV</sequence>
<dbReference type="EMBL" id="BRYA01000582">
    <property type="protein sequence ID" value="GMI24284.1"/>
    <property type="molecule type" value="Genomic_DNA"/>
</dbReference>
<evidence type="ECO:0000313" key="1">
    <source>
        <dbReference type="EMBL" id="GMI24284.1"/>
    </source>
</evidence>
<comment type="caution">
    <text evidence="1">The sequence shown here is derived from an EMBL/GenBank/DDBJ whole genome shotgun (WGS) entry which is preliminary data.</text>
</comment>
<gene>
    <name evidence="1" type="ORF">TrCOL_g3966</name>
</gene>
<evidence type="ECO:0000313" key="2">
    <source>
        <dbReference type="Proteomes" id="UP001165065"/>
    </source>
</evidence>
<organism evidence="1 2">
    <name type="scientific">Triparma columacea</name>
    <dbReference type="NCBI Taxonomy" id="722753"/>
    <lineage>
        <taxon>Eukaryota</taxon>
        <taxon>Sar</taxon>
        <taxon>Stramenopiles</taxon>
        <taxon>Ochrophyta</taxon>
        <taxon>Bolidophyceae</taxon>
        <taxon>Parmales</taxon>
        <taxon>Triparmaceae</taxon>
        <taxon>Triparma</taxon>
    </lineage>
</organism>
<dbReference type="OrthoDB" id="10588121at2759"/>
<accession>A0A9W7FYK9</accession>
<reference evidence="2" key="1">
    <citation type="journal article" date="2023" name="Commun. Biol.">
        <title>Genome analysis of Parmales, the sister group of diatoms, reveals the evolutionary specialization of diatoms from phago-mixotrophs to photoautotrophs.</title>
        <authorList>
            <person name="Ban H."/>
            <person name="Sato S."/>
            <person name="Yoshikawa S."/>
            <person name="Yamada K."/>
            <person name="Nakamura Y."/>
            <person name="Ichinomiya M."/>
            <person name="Sato N."/>
            <person name="Blanc-Mathieu R."/>
            <person name="Endo H."/>
            <person name="Kuwata A."/>
            <person name="Ogata H."/>
        </authorList>
    </citation>
    <scope>NUCLEOTIDE SEQUENCE [LARGE SCALE GENOMIC DNA]</scope>
</reference>
<dbReference type="AlphaFoldDB" id="A0A9W7FYK9"/>
<name>A0A9W7FYK9_9STRA</name>